<dbReference type="PANTHER" id="PTHR24567">
    <property type="entry name" value="CRP FAMILY TRANSCRIPTIONAL REGULATORY PROTEIN"/>
    <property type="match status" value="1"/>
</dbReference>
<accession>A0A977L1P4</accession>
<dbReference type="GO" id="GO:0005829">
    <property type="term" value="C:cytosol"/>
    <property type="evidence" value="ECO:0007669"/>
    <property type="project" value="TreeGrafter"/>
</dbReference>
<proteinExistence type="predicted"/>
<dbReference type="EMBL" id="CP073041">
    <property type="protein sequence ID" value="UXE63787.1"/>
    <property type="molecule type" value="Genomic_DNA"/>
</dbReference>
<evidence type="ECO:0000313" key="2">
    <source>
        <dbReference type="EMBL" id="UXE63787.1"/>
    </source>
</evidence>
<gene>
    <name evidence="2" type="ORF">KA717_15170</name>
</gene>
<dbReference type="SMART" id="SM00100">
    <property type="entry name" value="cNMP"/>
    <property type="match status" value="1"/>
</dbReference>
<dbReference type="PANTHER" id="PTHR24567:SF74">
    <property type="entry name" value="HTH-TYPE TRANSCRIPTIONAL REGULATOR ARCR"/>
    <property type="match status" value="1"/>
</dbReference>
<dbReference type="CDD" id="cd00038">
    <property type="entry name" value="CAP_ED"/>
    <property type="match status" value="1"/>
</dbReference>
<dbReference type="InterPro" id="IPR018490">
    <property type="entry name" value="cNMP-bd_dom_sf"/>
</dbReference>
<name>A0A977L1P4_9CYAN</name>
<dbReference type="InterPro" id="IPR000595">
    <property type="entry name" value="cNMP-bd_dom"/>
</dbReference>
<dbReference type="SUPFAM" id="SSF51206">
    <property type="entry name" value="cAMP-binding domain-like"/>
    <property type="match status" value="1"/>
</dbReference>
<dbReference type="KEGG" id="wna:KA717_15170"/>
<dbReference type="Gene3D" id="2.60.120.10">
    <property type="entry name" value="Jelly Rolls"/>
    <property type="match status" value="1"/>
</dbReference>
<reference evidence="2" key="1">
    <citation type="submission" date="2021-04" db="EMBL/GenBank/DDBJ databases">
        <title>Genome sequence of Woronichinia naegeliana from Washington state freshwater lake bloom.</title>
        <authorList>
            <person name="Dreher T.W."/>
        </authorList>
    </citation>
    <scope>NUCLEOTIDE SEQUENCE</scope>
    <source>
        <strain evidence="2">WA131</strain>
    </source>
</reference>
<dbReference type="AlphaFoldDB" id="A0A977L1P4"/>
<protein>
    <submittedName>
        <fullName evidence="2">Cyclic nucleotide-binding domain-containing protein</fullName>
    </submittedName>
</protein>
<dbReference type="Proteomes" id="UP001065613">
    <property type="component" value="Chromosome"/>
</dbReference>
<dbReference type="GO" id="GO:0003700">
    <property type="term" value="F:DNA-binding transcription factor activity"/>
    <property type="evidence" value="ECO:0007669"/>
    <property type="project" value="TreeGrafter"/>
</dbReference>
<feature type="domain" description="Cyclic nucleotide-binding" evidence="1">
    <location>
        <begin position="7"/>
        <end position="109"/>
    </location>
</feature>
<evidence type="ECO:0000259" key="1">
    <source>
        <dbReference type="PROSITE" id="PS50042"/>
    </source>
</evidence>
<dbReference type="Pfam" id="PF00027">
    <property type="entry name" value="cNMP_binding"/>
    <property type="match status" value="1"/>
</dbReference>
<sequence>MKKVLYLFGELNDDDLDWIVTQGAIERIPAGSVLIREGEPSSFLYIIFEGSVIVSVNVLGSSKEVASLGSGEVLGEMSFIDGYPPSATIETLEDSVVLSLSRLALTERLHQDIGFASRFYRAIALFLSSRLRVTLTELNLGQDSVSPDLELSPVLLEEIPLAQARFDWLLRRAQNAIHASQSS</sequence>
<dbReference type="PROSITE" id="PS50042">
    <property type="entry name" value="CNMP_BINDING_3"/>
    <property type="match status" value="1"/>
</dbReference>
<dbReference type="InterPro" id="IPR014710">
    <property type="entry name" value="RmlC-like_jellyroll"/>
</dbReference>
<organism evidence="2">
    <name type="scientific">Woronichinia naegeliana WA131</name>
    <dbReference type="NCBI Taxonomy" id="2824559"/>
    <lineage>
        <taxon>Bacteria</taxon>
        <taxon>Bacillati</taxon>
        <taxon>Cyanobacteriota</taxon>
        <taxon>Cyanophyceae</taxon>
        <taxon>Synechococcales</taxon>
        <taxon>Coelosphaeriaceae</taxon>
        <taxon>Woronichinia</taxon>
    </lineage>
</organism>
<dbReference type="InterPro" id="IPR050397">
    <property type="entry name" value="Env_Response_Regulators"/>
</dbReference>